<comment type="subcellular location">
    <subcellularLocation>
        <location evidence="7">Cell membrane</location>
        <topology evidence="7">Peripheral membrane protein</topology>
    </subcellularLocation>
    <subcellularLocation>
        <location evidence="1">Membrane</location>
    </subcellularLocation>
</comment>
<dbReference type="EMBL" id="CP003021">
    <property type="protein sequence ID" value="AEM68481.1"/>
    <property type="molecule type" value="Genomic_DNA"/>
</dbReference>
<dbReference type="PRINTS" id="PR00125">
    <property type="entry name" value="ATPASEDELTA"/>
</dbReference>
<evidence type="ECO:0000256" key="6">
    <source>
        <dbReference type="ARBA" id="ARBA00023310"/>
    </source>
</evidence>
<dbReference type="NCBIfam" id="NF009975">
    <property type="entry name" value="PRK13436.1"/>
    <property type="match status" value="1"/>
</dbReference>
<dbReference type="RefSeq" id="WP_014034837.1">
    <property type="nucleotide sequence ID" value="NC_015946.1"/>
</dbReference>
<proteinExistence type="inferred from homology"/>
<evidence type="ECO:0000256" key="1">
    <source>
        <dbReference type="ARBA" id="ARBA00004370"/>
    </source>
</evidence>
<dbReference type="PANTHER" id="PTHR11910">
    <property type="entry name" value="ATP SYNTHASE DELTA CHAIN"/>
    <property type="match status" value="1"/>
</dbReference>
<keyword evidence="5 7" id="KW-0472">Membrane</keyword>
<keyword evidence="2 7" id="KW-0813">Transport</keyword>
<dbReference type="GO" id="GO:0005886">
    <property type="term" value="C:plasma membrane"/>
    <property type="evidence" value="ECO:0007669"/>
    <property type="project" value="UniProtKB-SubCell"/>
</dbReference>
<dbReference type="SUPFAM" id="SSF47928">
    <property type="entry name" value="N-terminal domain of the delta subunit of the F1F0-ATP synthase"/>
    <property type="match status" value="1"/>
</dbReference>
<keyword evidence="4 7" id="KW-0406">Ion transport</keyword>
<dbReference type="GO" id="GO:0045259">
    <property type="term" value="C:proton-transporting ATP synthase complex"/>
    <property type="evidence" value="ECO:0007669"/>
    <property type="project" value="UniProtKB-KW"/>
</dbReference>
<dbReference type="NCBIfam" id="TIGR01145">
    <property type="entry name" value="ATP_synt_delta"/>
    <property type="match status" value="1"/>
</dbReference>
<comment type="function">
    <text evidence="7">F(1)F(0) ATP synthase produces ATP from ADP in the presence of a proton or sodium gradient. F-type ATPases consist of two structural domains, F(1) containing the extramembraneous catalytic core and F(0) containing the membrane proton channel, linked together by a central stalk and a peripheral stalk. During catalysis, ATP synthesis in the catalytic domain of F(1) is coupled via a rotary mechanism of the central stalk subunits to proton translocation.</text>
</comment>
<name>A0A7U3ZS29_MYCPK</name>
<evidence type="ECO:0000313" key="9">
    <source>
        <dbReference type="Proteomes" id="UP000008907"/>
    </source>
</evidence>
<keyword evidence="8" id="KW-0378">Hydrolase</keyword>
<dbReference type="GO" id="GO:0016787">
    <property type="term" value="F:hydrolase activity"/>
    <property type="evidence" value="ECO:0007669"/>
    <property type="project" value="UniProtKB-KW"/>
</dbReference>
<dbReference type="InterPro" id="IPR026015">
    <property type="entry name" value="ATP_synth_OSCP/delta_N_sf"/>
</dbReference>
<keyword evidence="6 7" id="KW-0066">ATP synthesis</keyword>
<protein>
    <recommendedName>
        <fullName evidence="7">ATP synthase subunit delta</fullName>
    </recommendedName>
    <alternativeName>
        <fullName evidence="7">ATP synthase F(1) sector subunit delta</fullName>
    </alternativeName>
    <alternativeName>
        <fullName evidence="7">F-type ATPase subunit delta</fullName>
        <shortName evidence="7">F-ATPase subunit delta</shortName>
    </alternativeName>
</protein>
<evidence type="ECO:0000256" key="5">
    <source>
        <dbReference type="ARBA" id="ARBA00023136"/>
    </source>
</evidence>
<evidence type="ECO:0000256" key="2">
    <source>
        <dbReference type="ARBA" id="ARBA00022448"/>
    </source>
</evidence>
<keyword evidence="7" id="KW-1003">Cell membrane</keyword>
<accession>A0A7U3ZS29</accession>
<dbReference type="Proteomes" id="UP000008907">
    <property type="component" value="Chromosome"/>
</dbReference>
<reference evidence="8 9" key="1">
    <citation type="journal article" date="2011" name="J. Bacteriol.">
        <title>Genome Sequence of Mycoplasma putrefaciens Type Strain KS1.</title>
        <authorList>
            <person name="Calcutt M.J."/>
            <person name="Foecking M.F."/>
        </authorList>
    </citation>
    <scope>NUCLEOTIDE SEQUENCE [LARGE SCALE GENOMIC DNA]</scope>
    <source>
        <strain evidence="9">ATCC 15718 / NCTC 10155 / C30 KS-1 / KS-1</strain>
    </source>
</reference>
<organism evidence="8 9">
    <name type="scientific">Mycoplasma putrefaciens (strain ATCC 15718 / NCTC 10155 / C30 KS-1 / KS-1)</name>
    <dbReference type="NCBI Taxonomy" id="743965"/>
    <lineage>
        <taxon>Bacteria</taxon>
        <taxon>Bacillati</taxon>
        <taxon>Mycoplasmatota</taxon>
        <taxon>Mollicutes</taxon>
        <taxon>Mycoplasmataceae</taxon>
        <taxon>Mycoplasma</taxon>
    </lineage>
</organism>
<evidence type="ECO:0000256" key="4">
    <source>
        <dbReference type="ARBA" id="ARBA00023065"/>
    </source>
</evidence>
<comment type="function">
    <text evidence="7">This protein is part of the stalk that links CF(0) to CF(1). It either transmits conformational changes from CF(0) to CF(1) or is implicated in proton conduction.</text>
</comment>
<dbReference type="GO" id="GO:0046933">
    <property type="term" value="F:proton-transporting ATP synthase activity, rotational mechanism"/>
    <property type="evidence" value="ECO:0007669"/>
    <property type="project" value="UniProtKB-UniRule"/>
</dbReference>
<evidence type="ECO:0000313" key="8">
    <source>
        <dbReference type="EMBL" id="AEM68481.1"/>
    </source>
</evidence>
<dbReference type="Gene3D" id="1.10.520.20">
    <property type="entry name" value="N-terminal domain of the delta subunit of the F1F0-ATP synthase"/>
    <property type="match status" value="1"/>
</dbReference>
<comment type="similarity">
    <text evidence="7">Belongs to the ATPase delta chain family.</text>
</comment>
<evidence type="ECO:0000256" key="7">
    <source>
        <dbReference type="HAMAP-Rule" id="MF_01416"/>
    </source>
</evidence>
<dbReference type="InterPro" id="IPR000711">
    <property type="entry name" value="ATPase_OSCP/dsu"/>
</dbReference>
<dbReference type="Pfam" id="PF00213">
    <property type="entry name" value="OSCP"/>
    <property type="match status" value="1"/>
</dbReference>
<dbReference type="AlphaFoldDB" id="A0A7U3ZS29"/>
<keyword evidence="7" id="KW-0139">CF(1)</keyword>
<gene>
    <name evidence="7 8" type="primary">atpH</name>
    <name evidence="8" type="ordered locus">MPUT_0076</name>
</gene>
<comment type="subunit">
    <text evidence="7">F-type ATPases have 2 components, F(1) - the catalytic core - and F(0) - the membrane proton channel. F(1) has five subunits: alpha(3), beta(3), gamma(1), delta(1), epsilon(1). F(0) has three main subunits: a(1), b(2) and c(10-14). The alpha and beta chains form an alternating ring which encloses part of the gamma chain. F(1) is attached to F(0) by a central stalk formed by the gamma and epsilon chains, while a peripheral stalk is formed by the delta and b chains.</text>
</comment>
<sequence length="183" mass="21078">MILKENVINNWATALLKIAIEENLVDQFIEQADVLITVLKNRDDFAMILTYTNNKQKKQSVKLIDETFSSFGFNLYIINTMKLLVEKRAFIHFRDILKILYKNLLATKKIASGIVWSTDKLNKNQIKLIEAKISKRISKKVNLINKIDPSLIGGVKVYIEGKIFDGSIQAKLESMKYQAIKRE</sequence>
<evidence type="ECO:0000256" key="3">
    <source>
        <dbReference type="ARBA" id="ARBA00022781"/>
    </source>
</evidence>
<dbReference type="HAMAP" id="MF_01416">
    <property type="entry name" value="ATP_synth_delta_bact"/>
    <property type="match status" value="1"/>
</dbReference>
<keyword evidence="3 7" id="KW-0375">Hydrogen ion transport</keyword>
<dbReference type="KEGG" id="mpf:MPUT_0076"/>